<dbReference type="EMBL" id="GFAC01001092">
    <property type="protein sequence ID" value="JAT98096.1"/>
    <property type="molecule type" value="mRNA"/>
</dbReference>
<evidence type="ECO:0000256" key="3">
    <source>
        <dbReference type="ARBA" id="ARBA00022833"/>
    </source>
</evidence>
<dbReference type="GO" id="GO:0008270">
    <property type="term" value="F:zinc ion binding"/>
    <property type="evidence" value="ECO:0007669"/>
    <property type="project" value="UniProtKB-KW"/>
</dbReference>
<evidence type="ECO:0000256" key="1">
    <source>
        <dbReference type="ARBA" id="ARBA00022723"/>
    </source>
</evidence>
<evidence type="ECO:0000256" key="2">
    <source>
        <dbReference type="ARBA" id="ARBA00022771"/>
    </source>
</evidence>
<accession>A0A1E1XG72</accession>
<feature type="non-terminal residue" evidence="5">
    <location>
        <position position="1"/>
    </location>
</feature>
<dbReference type="AlphaFoldDB" id="A0A1E1XG72"/>
<name>A0A1E1XG72_9ACAR</name>
<keyword evidence="1" id="KW-0479">Metal-binding</keyword>
<keyword evidence="4" id="KW-0175">Coiled coil</keyword>
<dbReference type="PROSITE" id="PS00518">
    <property type="entry name" value="ZF_RING_1"/>
    <property type="match status" value="1"/>
</dbReference>
<dbReference type="InterPro" id="IPR017907">
    <property type="entry name" value="Znf_RING_CS"/>
</dbReference>
<evidence type="ECO:0000256" key="4">
    <source>
        <dbReference type="SAM" id="Coils"/>
    </source>
</evidence>
<organism evidence="5">
    <name type="scientific">Amblyomma aureolatum</name>
    <dbReference type="NCBI Taxonomy" id="187763"/>
    <lineage>
        <taxon>Eukaryota</taxon>
        <taxon>Metazoa</taxon>
        <taxon>Ecdysozoa</taxon>
        <taxon>Arthropoda</taxon>
        <taxon>Chelicerata</taxon>
        <taxon>Arachnida</taxon>
        <taxon>Acari</taxon>
        <taxon>Parasitiformes</taxon>
        <taxon>Ixodida</taxon>
        <taxon>Ixodoidea</taxon>
        <taxon>Ixodidae</taxon>
        <taxon>Amblyomminae</taxon>
        <taxon>Amblyomma</taxon>
    </lineage>
</organism>
<feature type="coiled-coil region" evidence="4">
    <location>
        <begin position="178"/>
        <end position="219"/>
    </location>
</feature>
<keyword evidence="3" id="KW-0862">Zinc</keyword>
<sequence>CVSCEASPEELYRLVCCHRVCEPCLYAGKTLFCRECNTKTDTEKVALQTADLNRGLDGVILECPVCTKPMYFRALRPHIVSEHTEQLEAFAKHQPQMNQEHAEADSFTQPHGKRLYPELKGIECELDHVDHCSKRVQECMDYGGQVTSNNYVDHSKPCAEEEHRKQEGEFRAQINHINEEELARRNDIEREVARLKETIKGLEDRIEKLETPLRNIIQELRRKQESRGYMY</sequence>
<protein>
    <submittedName>
        <fullName evidence="5">Uncharacterized protein</fullName>
    </submittedName>
</protein>
<evidence type="ECO:0000313" key="5">
    <source>
        <dbReference type="EMBL" id="JAT98096.1"/>
    </source>
</evidence>
<proteinExistence type="evidence at transcript level"/>
<reference evidence="5" key="1">
    <citation type="journal article" date="2017" name="Front. Cell. Infect. Microbiol.">
        <title>The Distinct Transcriptional Response of the Midgut of Amblyomma sculptum and Amblyomma aureolatum Ticks to Rickettsia rickettsii Correlates to Their Differences in Susceptibility to Infection.</title>
        <authorList>
            <person name="Martins L.A."/>
            <person name="Galletti M.F.B.M."/>
            <person name="Ribeiro J.M."/>
            <person name="Fujita A."/>
            <person name="Costa F.B."/>
            <person name="Labruna M.B."/>
            <person name="Daffre S."/>
            <person name="Fogaca A.C."/>
        </authorList>
    </citation>
    <scope>NUCLEOTIDE SEQUENCE</scope>
</reference>
<keyword evidence="2" id="KW-0863">Zinc-finger</keyword>